<feature type="coiled-coil region" evidence="9">
    <location>
        <begin position="384"/>
        <end position="411"/>
    </location>
</feature>
<feature type="compositionally biased region" description="Basic and acidic residues" evidence="10">
    <location>
        <begin position="501"/>
        <end position="530"/>
    </location>
</feature>
<dbReference type="InterPro" id="IPR001752">
    <property type="entry name" value="Kinesin_motor_dom"/>
</dbReference>
<dbReference type="GO" id="GO:0005524">
    <property type="term" value="F:ATP binding"/>
    <property type="evidence" value="ECO:0007669"/>
    <property type="project" value="UniProtKB-UniRule"/>
</dbReference>
<keyword evidence="7" id="KW-0206">Cytoskeleton</keyword>
<dbReference type="InterPro" id="IPR027640">
    <property type="entry name" value="Kinesin-like_fam"/>
</dbReference>
<gene>
    <name evidence="12" type="ORF">KP79_PYT00519</name>
</gene>
<dbReference type="OrthoDB" id="3176171at2759"/>
<sequence>MPQIKTFCRIKPTPDYYPEFEVSQETLYLRVPEVLRDFTSSGKSRGAVISHEFKFSYIFNNTATQEEVFDVAAKDIVEGFLNGYNGTIFAYGQTGTGKTFTVEGGSKSYAHRGLQPRALSMIYKELEKRQDEDISIHISYLEIYKEVGYDLLNPGARTQSVVTPFPKVNVLEGAGGVWVVRNLSVHYAASEDVAQNLLLQGQANRRVAATTVHDRSSRSHAVFTVQLSAKQPNSDVIIKSKLHLVDLAGSERVSKTGVQGNLLDEARSINLSLHFLETVIISLQGESTQGNKRIGSAGLARSQSFRHSRHGARPSSADLSTPKHVPYRNSLLTMVLRDSLGGNCLTAMIATTSLEIENIGESISTCRFAGRVACIANSVSRNEEVDEKTLIKKLRKRVAELETELSCIRAARESGTNFSIEEMNAKLTDEDKILCGQVVSRYLGGQLNDPVTAGITSPYKFRECLKILKRVITDGNHNMLDNNYPQITGVPDGYHSADEVVGHQRKEKISREQPSKRRTEPEKLGREKTVDFPITTNAWESQEVKAQSKPRPPPRVRQHPPRNVTDTNGTQHPGIPVVDDLAQTDTEETKETPQEDRVKPERTLSDMLVSKSRRSKYQSPFEQKRVKEIKKLNNKVETLQQAQIEKEGELVEMKIGLAEQELNIVEEQIRNKLNVTKEQVDDQHAYVAQLETTEADRSLIEREKLVEKQLRRRQNKFDKKLEVLEAKRNQLQQHSEEFHQELDNVEKPTVKEQYGKYRNRDGSLNTRQVFEMLKTKEKKQEKVHTEIDHEKAWIYNKHLEMREAATREKLKQFKEMLRMSRTADARGYVSEDEGRRGANTAPGHFVMNGDHHVPQDRERVKTSDVHPGTQQTTRTQHTAPSEPPGTRQTTRTQHTAPSEPPGTRQTTRTNFTTVPYNDIPQTRQTVRTEYTESSINNNVPGTSQTNRTTGSQFDERPGSSKSMRSIPDSDFYAQKKRDKDPTSRWESSYSRPSTAQSVRFDLGNGQAVLPNGIPVDNGVWMTNNGVGMTDDFKSSSHKSEQKRTAYEPEPEIVNGYESDPRDTVMPSEYVYGMEAGDKFDGRKMGLSSQTFDAALANMLERENQNVYYDNDDYDQYARTSGQPKTNSRKPRVQSPYYTTPYPLSGSSKQPRDVRQGRSPVRKGRSPDRRGMSQERGRGQGSRSHDRAGGSRERAGGSRERQTNWSDDEAVLESLMRAKQQQQSRGRSRDRSKSQERSEVKHSQEDSDWELWPNSRNTKAWGPEARQASIHAKLGMQTPEKKQRRKPRKRTKAKRTLDENLAVYDESNLPGGKKGQLVWEEAPVLSQVTALPEEKAEDVFMTKVQEQKDRVSKIRKARASAEIIQRTWRRFAAKKKVQKMRKAVRT</sequence>
<keyword evidence="7" id="KW-0963">Cytoplasm</keyword>
<dbReference type="Pfam" id="PF00225">
    <property type="entry name" value="Kinesin"/>
    <property type="match status" value="1"/>
</dbReference>
<dbReference type="GO" id="GO:0003777">
    <property type="term" value="F:microtubule motor activity"/>
    <property type="evidence" value="ECO:0007669"/>
    <property type="project" value="InterPro"/>
</dbReference>
<feature type="compositionally biased region" description="Polar residues" evidence="10">
    <location>
        <begin position="886"/>
        <end position="896"/>
    </location>
</feature>
<dbReference type="PROSITE" id="PS50067">
    <property type="entry name" value="KINESIN_MOTOR_2"/>
    <property type="match status" value="1"/>
</dbReference>
<dbReference type="GO" id="GO:0007018">
    <property type="term" value="P:microtubule-based movement"/>
    <property type="evidence" value="ECO:0007669"/>
    <property type="project" value="InterPro"/>
</dbReference>
<dbReference type="PANTHER" id="PTHR47968:SF36">
    <property type="entry name" value="KINESIN HEAVY CHAIN ISOFORM X1"/>
    <property type="match status" value="1"/>
</dbReference>
<keyword evidence="3 8" id="KW-0547">Nucleotide-binding</keyword>
<keyword evidence="6 8" id="KW-0505">Motor protein</keyword>
<evidence type="ECO:0000256" key="7">
    <source>
        <dbReference type="ARBA" id="ARBA00023212"/>
    </source>
</evidence>
<proteinExistence type="inferred from homology"/>
<keyword evidence="5 9" id="KW-0175">Coiled coil</keyword>
<reference evidence="12 13" key="1">
    <citation type="journal article" date="2017" name="Nat. Ecol. Evol.">
        <title>Scallop genome provides insights into evolution of bilaterian karyotype and development.</title>
        <authorList>
            <person name="Wang S."/>
            <person name="Zhang J."/>
            <person name="Jiao W."/>
            <person name="Li J."/>
            <person name="Xun X."/>
            <person name="Sun Y."/>
            <person name="Guo X."/>
            <person name="Huan P."/>
            <person name="Dong B."/>
            <person name="Zhang L."/>
            <person name="Hu X."/>
            <person name="Sun X."/>
            <person name="Wang J."/>
            <person name="Zhao C."/>
            <person name="Wang Y."/>
            <person name="Wang D."/>
            <person name="Huang X."/>
            <person name="Wang R."/>
            <person name="Lv J."/>
            <person name="Li Y."/>
            <person name="Zhang Z."/>
            <person name="Liu B."/>
            <person name="Lu W."/>
            <person name="Hui Y."/>
            <person name="Liang J."/>
            <person name="Zhou Z."/>
            <person name="Hou R."/>
            <person name="Li X."/>
            <person name="Liu Y."/>
            <person name="Li H."/>
            <person name="Ning X."/>
            <person name="Lin Y."/>
            <person name="Zhao L."/>
            <person name="Xing Q."/>
            <person name="Dou J."/>
            <person name="Li Y."/>
            <person name="Mao J."/>
            <person name="Guo H."/>
            <person name="Dou H."/>
            <person name="Li T."/>
            <person name="Mu C."/>
            <person name="Jiang W."/>
            <person name="Fu Q."/>
            <person name="Fu X."/>
            <person name="Miao Y."/>
            <person name="Liu J."/>
            <person name="Yu Q."/>
            <person name="Li R."/>
            <person name="Liao H."/>
            <person name="Li X."/>
            <person name="Kong Y."/>
            <person name="Jiang Z."/>
            <person name="Chourrout D."/>
            <person name="Li R."/>
            <person name="Bao Z."/>
        </authorList>
    </citation>
    <scope>NUCLEOTIDE SEQUENCE [LARGE SCALE GENOMIC DNA]</scope>
    <source>
        <strain evidence="12 13">PY_sf001</strain>
    </source>
</reference>
<dbReference type="GO" id="GO:0005874">
    <property type="term" value="C:microtubule"/>
    <property type="evidence" value="ECO:0007669"/>
    <property type="project" value="UniProtKB-KW"/>
</dbReference>
<evidence type="ECO:0000256" key="9">
    <source>
        <dbReference type="SAM" id="Coils"/>
    </source>
</evidence>
<evidence type="ECO:0000256" key="10">
    <source>
        <dbReference type="SAM" id="MobiDB-lite"/>
    </source>
</evidence>
<feature type="compositionally biased region" description="Polar residues" evidence="10">
    <location>
        <begin position="919"/>
        <end position="952"/>
    </location>
</feature>
<dbReference type="InterPro" id="IPR027417">
    <property type="entry name" value="P-loop_NTPase"/>
</dbReference>
<evidence type="ECO:0000256" key="3">
    <source>
        <dbReference type="ARBA" id="ARBA00022741"/>
    </source>
</evidence>
<evidence type="ECO:0000259" key="11">
    <source>
        <dbReference type="PROSITE" id="PS50067"/>
    </source>
</evidence>
<dbReference type="Gene3D" id="3.40.850.10">
    <property type="entry name" value="Kinesin motor domain"/>
    <property type="match status" value="1"/>
</dbReference>
<feature type="compositionally biased region" description="Low complexity" evidence="10">
    <location>
        <begin position="903"/>
        <end position="913"/>
    </location>
</feature>
<dbReference type="InterPro" id="IPR036961">
    <property type="entry name" value="Kinesin_motor_dom_sf"/>
</dbReference>
<dbReference type="InterPro" id="IPR019821">
    <property type="entry name" value="Kinesin_motor_CS"/>
</dbReference>
<feature type="domain" description="Kinesin motor" evidence="11">
    <location>
        <begin position="3"/>
        <end position="375"/>
    </location>
</feature>
<feature type="compositionally biased region" description="Polar residues" evidence="10">
    <location>
        <begin position="868"/>
        <end position="879"/>
    </location>
</feature>
<keyword evidence="4 8" id="KW-0067">ATP-binding</keyword>
<name>A0A210QWM6_MIZYE</name>
<feature type="coiled-coil region" evidence="9">
    <location>
        <begin position="707"/>
        <end position="744"/>
    </location>
</feature>
<evidence type="ECO:0000256" key="6">
    <source>
        <dbReference type="ARBA" id="ARBA00023175"/>
    </source>
</evidence>
<feature type="compositionally biased region" description="Basic and acidic residues" evidence="10">
    <location>
        <begin position="587"/>
        <end position="603"/>
    </location>
</feature>
<feature type="region of interest" description="Disordered" evidence="10">
    <location>
        <begin position="289"/>
        <end position="323"/>
    </location>
</feature>
<evidence type="ECO:0000256" key="4">
    <source>
        <dbReference type="ARBA" id="ARBA00022840"/>
    </source>
</evidence>
<feature type="compositionally biased region" description="Basic residues" evidence="10">
    <location>
        <begin position="1281"/>
        <end position="1293"/>
    </location>
</feature>
<dbReference type="EMBL" id="NEDP02001510">
    <property type="protein sequence ID" value="OWF53096.1"/>
    <property type="molecule type" value="Genomic_DNA"/>
</dbReference>
<dbReference type="PANTHER" id="PTHR47968">
    <property type="entry name" value="CENTROMERE PROTEIN E"/>
    <property type="match status" value="1"/>
</dbReference>
<evidence type="ECO:0000313" key="12">
    <source>
        <dbReference type="EMBL" id="OWF53096.1"/>
    </source>
</evidence>
<dbReference type="SUPFAM" id="SSF52540">
    <property type="entry name" value="P-loop containing nucleoside triphosphate hydrolases"/>
    <property type="match status" value="1"/>
</dbReference>
<accession>A0A210QWM6</accession>
<dbReference type="STRING" id="6573.A0A210QWM6"/>
<feature type="region of interest" description="Disordered" evidence="10">
    <location>
        <begin position="1106"/>
        <end position="1296"/>
    </location>
</feature>
<dbReference type="Proteomes" id="UP000242188">
    <property type="component" value="Unassembled WGS sequence"/>
</dbReference>
<feature type="binding site" evidence="8">
    <location>
        <begin position="92"/>
        <end position="99"/>
    </location>
    <ligand>
        <name>ATP</name>
        <dbReference type="ChEBI" id="CHEBI:30616"/>
    </ligand>
</feature>
<feature type="compositionally biased region" description="Basic and acidic residues" evidence="10">
    <location>
        <begin position="973"/>
        <end position="983"/>
    </location>
</feature>
<dbReference type="GO" id="GO:0008017">
    <property type="term" value="F:microtubule binding"/>
    <property type="evidence" value="ECO:0007669"/>
    <property type="project" value="InterPro"/>
</dbReference>
<dbReference type="SMART" id="SM00129">
    <property type="entry name" value="KISc"/>
    <property type="match status" value="1"/>
</dbReference>
<keyword evidence="13" id="KW-1185">Reference proteome</keyword>
<comment type="caution">
    <text evidence="12">The sequence shown here is derived from an EMBL/GenBank/DDBJ whole genome shotgun (WGS) entry which is preliminary data.</text>
</comment>
<feature type="compositionally biased region" description="Basic and acidic residues" evidence="10">
    <location>
        <begin position="1164"/>
        <end position="1201"/>
    </location>
</feature>
<evidence type="ECO:0000256" key="2">
    <source>
        <dbReference type="ARBA" id="ARBA00022701"/>
    </source>
</evidence>
<dbReference type="PROSITE" id="PS50096">
    <property type="entry name" value="IQ"/>
    <property type="match status" value="1"/>
</dbReference>
<dbReference type="PROSITE" id="PS00411">
    <property type="entry name" value="KINESIN_MOTOR_1"/>
    <property type="match status" value="1"/>
</dbReference>
<keyword evidence="2" id="KW-0493">Microtubule</keyword>
<protein>
    <submittedName>
        <fullName evidence="12">Kinesin-like protein KIF6</fullName>
    </submittedName>
</protein>
<organism evidence="12 13">
    <name type="scientific">Mizuhopecten yessoensis</name>
    <name type="common">Japanese scallop</name>
    <name type="synonym">Patinopecten yessoensis</name>
    <dbReference type="NCBI Taxonomy" id="6573"/>
    <lineage>
        <taxon>Eukaryota</taxon>
        <taxon>Metazoa</taxon>
        <taxon>Spiralia</taxon>
        <taxon>Lophotrochozoa</taxon>
        <taxon>Mollusca</taxon>
        <taxon>Bivalvia</taxon>
        <taxon>Autobranchia</taxon>
        <taxon>Pteriomorphia</taxon>
        <taxon>Pectinida</taxon>
        <taxon>Pectinoidea</taxon>
        <taxon>Pectinidae</taxon>
        <taxon>Mizuhopecten</taxon>
    </lineage>
</organism>
<comment type="similarity">
    <text evidence="8">Belongs to the TRAFAC class myosin-kinesin ATPase superfamily. Kinesin family.</text>
</comment>
<feature type="compositionally biased region" description="Basic and acidic residues" evidence="10">
    <location>
        <begin position="849"/>
        <end position="864"/>
    </location>
</feature>
<comment type="subcellular location">
    <subcellularLocation>
        <location evidence="1">Cytoplasm</location>
        <location evidence="1">Cytoskeleton</location>
    </subcellularLocation>
</comment>
<evidence type="ECO:0000256" key="1">
    <source>
        <dbReference type="ARBA" id="ARBA00004245"/>
    </source>
</evidence>
<feature type="compositionally biased region" description="Polar residues" evidence="10">
    <location>
        <begin position="984"/>
        <end position="994"/>
    </location>
</feature>
<evidence type="ECO:0000256" key="5">
    <source>
        <dbReference type="ARBA" id="ARBA00023054"/>
    </source>
</evidence>
<feature type="coiled-coil region" evidence="9">
    <location>
        <begin position="622"/>
        <end position="649"/>
    </location>
</feature>
<feature type="compositionally biased region" description="Basic and acidic residues" evidence="10">
    <location>
        <begin position="1226"/>
        <end position="1244"/>
    </location>
</feature>
<evidence type="ECO:0000313" key="13">
    <source>
        <dbReference type="Proteomes" id="UP000242188"/>
    </source>
</evidence>
<feature type="region of interest" description="Disordered" evidence="10">
    <location>
        <begin position="825"/>
        <end position="994"/>
    </location>
</feature>
<dbReference type="PRINTS" id="PR00380">
    <property type="entry name" value="KINESINHEAVY"/>
</dbReference>
<evidence type="ECO:0000256" key="8">
    <source>
        <dbReference type="PROSITE-ProRule" id="PRU00283"/>
    </source>
</evidence>
<feature type="region of interest" description="Disordered" evidence="10">
    <location>
        <begin position="501"/>
        <end position="603"/>
    </location>
</feature>